<keyword evidence="9 12" id="KW-1133">Transmembrane helix</keyword>
<keyword evidence="11" id="KW-0325">Glycoprotein</keyword>
<dbReference type="AlphaFoldDB" id="A0AAD6EWP4"/>
<dbReference type="Proteomes" id="UP001210211">
    <property type="component" value="Unassembled WGS sequence"/>
</dbReference>
<dbReference type="Gene3D" id="3.80.10.10">
    <property type="entry name" value="Ribonuclease Inhibitor"/>
    <property type="match status" value="6"/>
</dbReference>
<keyword evidence="17" id="KW-1185">Reference proteome</keyword>
<dbReference type="PANTHER" id="PTHR48063:SF90">
    <property type="entry name" value="OS11G0565920 PROTEIN"/>
    <property type="match status" value="1"/>
</dbReference>
<evidence type="ECO:0008006" key="18">
    <source>
        <dbReference type="Google" id="ProtNLM"/>
    </source>
</evidence>
<feature type="chain" id="PRO_5042107035" description="Leucine-rich repeat-containing N-terminal plant-type domain-containing protein" evidence="13">
    <location>
        <begin position="21"/>
        <end position="1034"/>
    </location>
</feature>
<feature type="signal peptide" evidence="13">
    <location>
        <begin position="1"/>
        <end position="20"/>
    </location>
</feature>
<dbReference type="Pfam" id="PF13855">
    <property type="entry name" value="LRR_8"/>
    <property type="match status" value="2"/>
</dbReference>
<evidence type="ECO:0000259" key="15">
    <source>
        <dbReference type="Pfam" id="PF23598"/>
    </source>
</evidence>
<dbReference type="InterPro" id="IPR055414">
    <property type="entry name" value="LRR_R13L4/SHOC2-like"/>
</dbReference>
<keyword evidence="7 13" id="KW-0732">Signal</keyword>
<evidence type="ECO:0000256" key="5">
    <source>
        <dbReference type="ARBA" id="ARBA00022626"/>
    </source>
</evidence>
<dbReference type="EMBL" id="JAMRDG010000001">
    <property type="protein sequence ID" value="KAJ3703977.1"/>
    <property type="molecule type" value="Genomic_DNA"/>
</dbReference>
<evidence type="ECO:0000313" key="16">
    <source>
        <dbReference type="EMBL" id="KAJ3703977.1"/>
    </source>
</evidence>
<sequence>MHPLLLKILLFILVIQVSSARCCVKHEREALLKFKAGVNDSSNRLVSWRGDECCNWAGVTCSNQTGHVITLDLRNSYFYNISGYTDYEWNNHSLSGKISPALQYMSELEYLDLSYNYFSGNKFPNFINSFENLNYLNLSSTGLSEIIPPQLGNLSKLQYLDLSWTELSGIIPPQLGNLSKLQHLDLSGTSLSGIIPPQLGNLSKLQHLDLSGTSLSGIISPSLGKLSRLQQLDLSGTDLSGIIPSRLGNLSNLQHLDLSYIRNIYVSNVWLLSHLTSLTYLDMSGVNFQDSREWVEALNTLPLLQSLYLSENNLTAIPMSIFGLNFTSLKTLSIDGNKFDSRIPDWIVKLTTLTTLELWSCSFIGQIPSQLDNLTLLNELILSYNYLEGPMPSLHNLKNLTALSISDLIIGEDIRVVVNKLANDTLDKLEFLELWNASLTGNLTGWISKMPNLKGLYLSYNNLNGTLPTIIGNLTSLESLVLNNNNFIGEVSEAHLSGLSNLELLSLESNNLNLIVNINWVPPFQLYYLFLSGCKLGPYFPLWLKNQSQMIEIDLLSTEIVEIVPHWFWNLRSLSYIDLSYNHMNGTLPLSLKHLINLNMLLLYNNLFEGGIPYLPQYVQYVDISNNLFSGNIPHGLPNTLLILNMAHNNLSGAIPSSIGNLNLLWVLQLNNNSLTGELPLELQFCQNLTVFDLGENKFEGQIPIWMGENLRNLTFLRLRSNLFSGTIPIQLVKLRYLQILDLANNKFFGMIPQNMDFLLSMAFLDGNNNNSAYIDFVRLDQYDYNVSVSVTIKDQDLVFTTSLFFLKSIDLSGNNLTGMIPKNITTLHGLISLNLSNNHLIGPIPPEIGKMNSLESLDLRNNELSGMIPQSLTNLNFLATLNLSYNNLSGRIPTGNQLQTLDDSYIYVGNNYLCGPLTKKNCDFGNIQNSTGLGRKVGEDSSKMLLYLFMIFGFGCGLWVVLWILLFKITWRYVFFHIVDNWFDNIYIEMTALIEYDSCDMIQWYLKEVNLILRNMSRKEKREITCTRKGMTD</sequence>
<keyword evidence="6 12" id="KW-0812">Transmembrane</keyword>
<keyword evidence="5" id="KW-1070">Brassinosteroid signaling pathway</keyword>
<proteinExistence type="inferred from homology"/>
<evidence type="ECO:0000256" key="3">
    <source>
        <dbReference type="ARBA" id="ARBA00022475"/>
    </source>
</evidence>
<dbReference type="InterPro" id="IPR003591">
    <property type="entry name" value="Leu-rich_rpt_typical-subtyp"/>
</dbReference>
<evidence type="ECO:0000256" key="2">
    <source>
        <dbReference type="ARBA" id="ARBA00009592"/>
    </source>
</evidence>
<dbReference type="SMART" id="SM00369">
    <property type="entry name" value="LRR_TYP"/>
    <property type="match status" value="10"/>
</dbReference>
<dbReference type="Pfam" id="PF08263">
    <property type="entry name" value="LRRNT_2"/>
    <property type="match status" value="1"/>
</dbReference>
<organism evidence="16 17">
    <name type="scientific">Rhynchospora tenuis</name>
    <dbReference type="NCBI Taxonomy" id="198213"/>
    <lineage>
        <taxon>Eukaryota</taxon>
        <taxon>Viridiplantae</taxon>
        <taxon>Streptophyta</taxon>
        <taxon>Embryophyta</taxon>
        <taxon>Tracheophyta</taxon>
        <taxon>Spermatophyta</taxon>
        <taxon>Magnoliopsida</taxon>
        <taxon>Liliopsida</taxon>
        <taxon>Poales</taxon>
        <taxon>Cyperaceae</taxon>
        <taxon>Cyperoideae</taxon>
        <taxon>Rhynchosporeae</taxon>
        <taxon>Rhynchospora</taxon>
    </lineage>
</organism>
<name>A0AAD6EWP4_9POAL</name>
<protein>
    <recommendedName>
        <fullName evidence="18">Leucine-rich repeat-containing N-terminal plant-type domain-containing protein</fullName>
    </recommendedName>
</protein>
<dbReference type="GO" id="GO:0005886">
    <property type="term" value="C:plasma membrane"/>
    <property type="evidence" value="ECO:0007669"/>
    <property type="project" value="UniProtKB-SubCell"/>
</dbReference>
<comment type="similarity">
    <text evidence="2">Belongs to the RLP family.</text>
</comment>
<evidence type="ECO:0000256" key="7">
    <source>
        <dbReference type="ARBA" id="ARBA00022729"/>
    </source>
</evidence>
<dbReference type="SUPFAM" id="SSF52058">
    <property type="entry name" value="L domain-like"/>
    <property type="match status" value="3"/>
</dbReference>
<keyword evidence="3" id="KW-1003">Cell membrane</keyword>
<dbReference type="Pfam" id="PF00560">
    <property type="entry name" value="LRR_1"/>
    <property type="match status" value="8"/>
</dbReference>
<dbReference type="GO" id="GO:0009742">
    <property type="term" value="P:brassinosteroid mediated signaling pathway"/>
    <property type="evidence" value="ECO:0007669"/>
    <property type="project" value="UniProtKB-KW"/>
</dbReference>
<gene>
    <name evidence="16" type="ORF">LUZ61_007682</name>
</gene>
<comment type="subcellular location">
    <subcellularLocation>
        <location evidence="1">Cell membrane</location>
        <topology evidence="1">Single-pass type I membrane protein</topology>
    </subcellularLocation>
</comment>
<evidence type="ECO:0000256" key="8">
    <source>
        <dbReference type="ARBA" id="ARBA00022737"/>
    </source>
</evidence>
<evidence type="ECO:0000256" key="9">
    <source>
        <dbReference type="ARBA" id="ARBA00022989"/>
    </source>
</evidence>
<feature type="transmembrane region" description="Helical" evidence="12">
    <location>
        <begin position="945"/>
        <end position="968"/>
    </location>
</feature>
<evidence type="ECO:0000313" key="17">
    <source>
        <dbReference type="Proteomes" id="UP001210211"/>
    </source>
</evidence>
<comment type="caution">
    <text evidence="16">The sequence shown here is derived from an EMBL/GenBank/DDBJ whole genome shotgun (WGS) entry which is preliminary data.</text>
</comment>
<dbReference type="InterPro" id="IPR046956">
    <property type="entry name" value="RLP23-like"/>
</dbReference>
<evidence type="ECO:0000256" key="11">
    <source>
        <dbReference type="ARBA" id="ARBA00023180"/>
    </source>
</evidence>
<dbReference type="InterPro" id="IPR013210">
    <property type="entry name" value="LRR_N_plant-typ"/>
</dbReference>
<evidence type="ECO:0000259" key="14">
    <source>
        <dbReference type="Pfam" id="PF08263"/>
    </source>
</evidence>
<dbReference type="PANTHER" id="PTHR48063">
    <property type="entry name" value="LRR RECEPTOR-LIKE KINASE"/>
    <property type="match status" value="1"/>
</dbReference>
<reference evidence="16 17" key="1">
    <citation type="journal article" date="2022" name="Cell">
        <title>Repeat-based holocentromeres influence genome architecture and karyotype evolution.</title>
        <authorList>
            <person name="Hofstatter P.G."/>
            <person name="Thangavel G."/>
            <person name="Lux T."/>
            <person name="Neumann P."/>
            <person name="Vondrak T."/>
            <person name="Novak P."/>
            <person name="Zhang M."/>
            <person name="Costa L."/>
            <person name="Castellani M."/>
            <person name="Scott A."/>
            <person name="Toegelov H."/>
            <person name="Fuchs J."/>
            <person name="Mata-Sucre Y."/>
            <person name="Dias Y."/>
            <person name="Vanzela A.L.L."/>
            <person name="Huettel B."/>
            <person name="Almeida C.C.S."/>
            <person name="Simkova H."/>
            <person name="Souza G."/>
            <person name="Pedrosa-Harand A."/>
            <person name="Macas J."/>
            <person name="Mayer K.F.X."/>
            <person name="Houben A."/>
            <person name="Marques A."/>
        </authorList>
    </citation>
    <scope>NUCLEOTIDE SEQUENCE [LARGE SCALE GENOMIC DNA]</scope>
    <source>
        <strain evidence="16">RhyTen1mFocal</strain>
    </source>
</reference>
<dbReference type="InterPro" id="IPR032675">
    <property type="entry name" value="LRR_dom_sf"/>
</dbReference>
<evidence type="ECO:0000256" key="12">
    <source>
        <dbReference type="SAM" id="Phobius"/>
    </source>
</evidence>
<keyword evidence="4" id="KW-0433">Leucine-rich repeat</keyword>
<evidence type="ECO:0000256" key="6">
    <source>
        <dbReference type="ARBA" id="ARBA00022692"/>
    </source>
</evidence>
<dbReference type="FunFam" id="3.80.10.10:FF:000095">
    <property type="entry name" value="LRR receptor-like serine/threonine-protein kinase GSO1"/>
    <property type="match status" value="2"/>
</dbReference>
<dbReference type="InterPro" id="IPR001611">
    <property type="entry name" value="Leu-rich_rpt"/>
</dbReference>
<feature type="domain" description="Leucine-rich repeat-containing N-terminal plant-type" evidence="14">
    <location>
        <begin position="26"/>
        <end position="62"/>
    </location>
</feature>
<keyword evidence="10 12" id="KW-0472">Membrane</keyword>
<evidence type="ECO:0000256" key="13">
    <source>
        <dbReference type="SAM" id="SignalP"/>
    </source>
</evidence>
<dbReference type="Pfam" id="PF23598">
    <property type="entry name" value="LRR_14"/>
    <property type="match status" value="1"/>
</dbReference>
<dbReference type="FunFam" id="3.80.10.10:FF:000111">
    <property type="entry name" value="LRR receptor-like serine/threonine-protein kinase ERECTA"/>
    <property type="match status" value="1"/>
</dbReference>
<keyword evidence="8" id="KW-0677">Repeat</keyword>
<evidence type="ECO:0000256" key="10">
    <source>
        <dbReference type="ARBA" id="ARBA00023136"/>
    </source>
</evidence>
<evidence type="ECO:0000256" key="4">
    <source>
        <dbReference type="ARBA" id="ARBA00022614"/>
    </source>
</evidence>
<accession>A0AAD6EWP4</accession>
<feature type="domain" description="Disease resistance R13L4/SHOC-2-like LRR" evidence="15">
    <location>
        <begin position="256"/>
        <end position="486"/>
    </location>
</feature>
<evidence type="ECO:0000256" key="1">
    <source>
        <dbReference type="ARBA" id="ARBA00004251"/>
    </source>
</evidence>